<evidence type="ECO:0000313" key="1">
    <source>
        <dbReference type="EMBL" id="KAJ9048944.1"/>
    </source>
</evidence>
<gene>
    <name evidence="1" type="ORF">DSO57_1029573</name>
</gene>
<sequence>PEIIKEVARRAALTEKADVLFLEALPHRIPLDYRSHFSGKSVEVEKFTPNQINLPRLKYIVKLTKDPSLATKSRAWLEEATPQSQICQEHQTNLAGGSYTVQSIPPEPPHPAETELEKYTKRPP</sequence>
<protein>
    <submittedName>
        <fullName evidence="1">Uncharacterized protein</fullName>
    </submittedName>
</protein>
<dbReference type="EMBL" id="QTSX02007296">
    <property type="protein sequence ID" value="KAJ9048944.1"/>
    <property type="molecule type" value="Genomic_DNA"/>
</dbReference>
<dbReference type="Proteomes" id="UP001165960">
    <property type="component" value="Unassembled WGS sequence"/>
</dbReference>
<feature type="non-terminal residue" evidence="1">
    <location>
        <position position="1"/>
    </location>
</feature>
<reference evidence="1" key="1">
    <citation type="submission" date="2022-04" db="EMBL/GenBank/DDBJ databases">
        <title>Genome of the entomopathogenic fungus Entomophthora muscae.</title>
        <authorList>
            <person name="Elya C."/>
            <person name="Lovett B.R."/>
            <person name="Lee E."/>
            <person name="Macias A.M."/>
            <person name="Hajek A.E."/>
            <person name="De Bivort B.L."/>
            <person name="Kasson M.T."/>
            <person name="De Fine Licht H.H."/>
            <person name="Stajich J.E."/>
        </authorList>
    </citation>
    <scope>NUCLEOTIDE SEQUENCE</scope>
    <source>
        <strain evidence="1">Berkeley</strain>
    </source>
</reference>
<name>A0ACC2RFZ0_9FUNG</name>
<organism evidence="1 2">
    <name type="scientific">Entomophthora muscae</name>
    <dbReference type="NCBI Taxonomy" id="34485"/>
    <lineage>
        <taxon>Eukaryota</taxon>
        <taxon>Fungi</taxon>
        <taxon>Fungi incertae sedis</taxon>
        <taxon>Zoopagomycota</taxon>
        <taxon>Entomophthoromycotina</taxon>
        <taxon>Entomophthoromycetes</taxon>
        <taxon>Entomophthorales</taxon>
        <taxon>Entomophthoraceae</taxon>
        <taxon>Entomophthora</taxon>
    </lineage>
</organism>
<proteinExistence type="predicted"/>
<comment type="caution">
    <text evidence="1">The sequence shown here is derived from an EMBL/GenBank/DDBJ whole genome shotgun (WGS) entry which is preliminary data.</text>
</comment>
<evidence type="ECO:0000313" key="2">
    <source>
        <dbReference type="Proteomes" id="UP001165960"/>
    </source>
</evidence>
<accession>A0ACC2RFZ0</accession>
<keyword evidence="2" id="KW-1185">Reference proteome</keyword>
<feature type="non-terminal residue" evidence="1">
    <location>
        <position position="124"/>
    </location>
</feature>